<dbReference type="Pfam" id="PF13927">
    <property type="entry name" value="Ig_3"/>
    <property type="match status" value="1"/>
</dbReference>
<feature type="compositionally biased region" description="Basic and acidic residues" evidence="1">
    <location>
        <begin position="248"/>
        <end position="267"/>
    </location>
</feature>
<gene>
    <name evidence="4" type="ORF">DPMN_029617</name>
</gene>
<dbReference type="InterPro" id="IPR003598">
    <property type="entry name" value="Ig_sub2"/>
</dbReference>
<reference evidence="4" key="2">
    <citation type="submission" date="2020-11" db="EMBL/GenBank/DDBJ databases">
        <authorList>
            <person name="McCartney M.A."/>
            <person name="Auch B."/>
            <person name="Kono T."/>
            <person name="Mallez S."/>
            <person name="Becker A."/>
            <person name="Gohl D.M."/>
            <person name="Silverstein K.A.T."/>
            <person name="Koren S."/>
            <person name="Bechman K.B."/>
            <person name="Herman A."/>
            <person name="Abrahante J.E."/>
            <person name="Garbe J."/>
        </authorList>
    </citation>
    <scope>NUCLEOTIDE SEQUENCE</scope>
    <source>
        <strain evidence="4">Duluth1</strain>
        <tissue evidence="4">Whole animal</tissue>
    </source>
</reference>
<dbReference type="SMART" id="SM00408">
    <property type="entry name" value="IGc2"/>
    <property type="match status" value="1"/>
</dbReference>
<dbReference type="PROSITE" id="PS50835">
    <property type="entry name" value="IG_LIKE"/>
    <property type="match status" value="1"/>
</dbReference>
<feature type="region of interest" description="Disordered" evidence="1">
    <location>
        <begin position="133"/>
        <end position="160"/>
    </location>
</feature>
<feature type="compositionally biased region" description="Basic and acidic residues" evidence="1">
    <location>
        <begin position="133"/>
        <end position="145"/>
    </location>
</feature>
<feature type="region of interest" description="Disordered" evidence="1">
    <location>
        <begin position="248"/>
        <end position="273"/>
    </location>
</feature>
<keyword evidence="5" id="KW-1185">Reference proteome</keyword>
<reference evidence="4" key="1">
    <citation type="journal article" date="2019" name="bioRxiv">
        <title>The Genome of the Zebra Mussel, Dreissena polymorpha: A Resource for Invasive Species Research.</title>
        <authorList>
            <person name="McCartney M.A."/>
            <person name="Auch B."/>
            <person name="Kono T."/>
            <person name="Mallez S."/>
            <person name="Zhang Y."/>
            <person name="Obille A."/>
            <person name="Becker A."/>
            <person name="Abrahante J.E."/>
            <person name="Garbe J."/>
            <person name="Badalamenti J.P."/>
            <person name="Herman A."/>
            <person name="Mangelson H."/>
            <person name="Liachko I."/>
            <person name="Sullivan S."/>
            <person name="Sone E.D."/>
            <person name="Koren S."/>
            <person name="Silverstein K.A.T."/>
            <person name="Beckman K.B."/>
            <person name="Gohl D.M."/>
        </authorList>
    </citation>
    <scope>NUCLEOTIDE SEQUENCE</scope>
    <source>
        <strain evidence="4">Duluth1</strain>
        <tissue evidence="4">Whole animal</tissue>
    </source>
</reference>
<dbReference type="SMART" id="SM00409">
    <property type="entry name" value="IG"/>
    <property type="match status" value="1"/>
</dbReference>
<dbReference type="InterPro" id="IPR013783">
    <property type="entry name" value="Ig-like_fold"/>
</dbReference>
<dbReference type="Gene3D" id="2.60.40.10">
    <property type="entry name" value="Immunoglobulins"/>
    <property type="match status" value="1"/>
</dbReference>
<evidence type="ECO:0000256" key="1">
    <source>
        <dbReference type="SAM" id="MobiDB-lite"/>
    </source>
</evidence>
<proteinExistence type="predicted"/>
<dbReference type="InterPro" id="IPR036179">
    <property type="entry name" value="Ig-like_dom_sf"/>
</dbReference>
<dbReference type="AlphaFoldDB" id="A0A9D4LWS3"/>
<keyword evidence="2" id="KW-0472">Membrane</keyword>
<feature type="domain" description="Ig-like" evidence="3">
    <location>
        <begin position="1"/>
        <end position="77"/>
    </location>
</feature>
<feature type="transmembrane region" description="Helical" evidence="2">
    <location>
        <begin position="89"/>
        <end position="112"/>
    </location>
</feature>
<accession>A0A9D4LWS3</accession>
<protein>
    <recommendedName>
        <fullName evidence="3">Ig-like domain-containing protein</fullName>
    </recommendedName>
</protein>
<dbReference type="EMBL" id="JAIWYP010000002">
    <property type="protein sequence ID" value="KAH3866540.1"/>
    <property type="molecule type" value="Genomic_DNA"/>
</dbReference>
<dbReference type="Proteomes" id="UP000828390">
    <property type="component" value="Unassembled WGS sequence"/>
</dbReference>
<evidence type="ECO:0000313" key="4">
    <source>
        <dbReference type="EMBL" id="KAH3866540.1"/>
    </source>
</evidence>
<comment type="caution">
    <text evidence="4">The sequence shown here is derived from an EMBL/GenBank/DDBJ whole genome shotgun (WGS) entry which is preliminary data.</text>
</comment>
<dbReference type="InterPro" id="IPR007110">
    <property type="entry name" value="Ig-like_dom"/>
</dbReference>
<organism evidence="4 5">
    <name type="scientific">Dreissena polymorpha</name>
    <name type="common">Zebra mussel</name>
    <name type="synonym">Mytilus polymorpha</name>
    <dbReference type="NCBI Taxonomy" id="45954"/>
    <lineage>
        <taxon>Eukaryota</taxon>
        <taxon>Metazoa</taxon>
        <taxon>Spiralia</taxon>
        <taxon>Lophotrochozoa</taxon>
        <taxon>Mollusca</taxon>
        <taxon>Bivalvia</taxon>
        <taxon>Autobranchia</taxon>
        <taxon>Heteroconchia</taxon>
        <taxon>Euheterodonta</taxon>
        <taxon>Imparidentia</taxon>
        <taxon>Neoheterodontei</taxon>
        <taxon>Myida</taxon>
        <taxon>Dreissenoidea</taxon>
        <taxon>Dreissenidae</taxon>
        <taxon>Dreissena</taxon>
    </lineage>
</organism>
<name>A0A9D4LWS3_DREPO</name>
<evidence type="ECO:0000259" key="3">
    <source>
        <dbReference type="PROSITE" id="PS50835"/>
    </source>
</evidence>
<keyword evidence="2" id="KW-0812">Transmembrane</keyword>
<dbReference type="SUPFAM" id="SSF48726">
    <property type="entry name" value="Immunoglobulin"/>
    <property type="match status" value="1"/>
</dbReference>
<sequence length="321" mass="35984">MDQQSVSVTDKRNVTFVCKAFGDPSPHIKLTSESVNVSTNNSYLRLNKYLTSRQDSGTFTCIATNGLGAENRSIYVQANGQDDARSYSFTLALCLGCGVSGVLVLVAVLWVYKRRDIVLQIFHSNDRAIEINAEDARDQTSRSRDNNGNMPEGDGSQIATHHGCIRKLPSGKTRGFYNQSYEEYSPRNGNADNDLEENRDNEPFIYAADAVQKRRGVWNETYADWFNPSTPRPDNTKSTDQISCEHVEESPERRIHTDGYSHTDVNKHRSKQTTDETLIATRSTNLPTTRGFFTLNDSPCTEKKKGNDVKKGNVECIYSIA</sequence>
<dbReference type="InterPro" id="IPR003599">
    <property type="entry name" value="Ig_sub"/>
</dbReference>
<evidence type="ECO:0000256" key="2">
    <source>
        <dbReference type="SAM" id="Phobius"/>
    </source>
</evidence>
<evidence type="ECO:0000313" key="5">
    <source>
        <dbReference type="Proteomes" id="UP000828390"/>
    </source>
</evidence>
<keyword evidence="2" id="KW-1133">Transmembrane helix</keyword>